<feature type="compositionally biased region" description="Basic residues" evidence="1">
    <location>
        <begin position="29"/>
        <end position="45"/>
    </location>
</feature>
<evidence type="ECO:0000256" key="1">
    <source>
        <dbReference type="SAM" id="MobiDB-lite"/>
    </source>
</evidence>
<gene>
    <name evidence="2" type="ORF">SXIM_06420</name>
</gene>
<dbReference type="AlphaFoldDB" id="A0A0F7CMZ6"/>
<protein>
    <submittedName>
        <fullName evidence="2">Uncharacterized protein</fullName>
    </submittedName>
</protein>
<sequence length="55" mass="5664">MRGGRVAGVRTAAGTVHVAFAHPGGGVPRRARGQRRPRRAARGQHRPSGAGPCQG</sequence>
<accession>A0A0F7CMZ6</accession>
<reference evidence="2" key="1">
    <citation type="submission" date="2019-08" db="EMBL/GenBank/DDBJ databases">
        <title>Complete genome sequence of a mangrove-derived Streptomyces xiamenensis.</title>
        <authorList>
            <person name="Xu J."/>
        </authorList>
    </citation>
    <scope>NUCLEOTIDE SEQUENCE</scope>
    <source>
        <strain evidence="2">318</strain>
    </source>
</reference>
<dbReference type="EMBL" id="CP009922">
    <property type="protein sequence ID" value="AKG42026.1"/>
    <property type="molecule type" value="Genomic_DNA"/>
</dbReference>
<dbReference type="HOGENOM" id="CLU_3030715_0_0_11"/>
<evidence type="ECO:0000313" key="3">
    <source>
        <dbReference type="Proteomes" id="UP000034034"/>
    </source>
</evidence>
<keyword evidence="3" id="KW-1185">Reference proteome</keyword>
<proteinExistence type="predicted"/>
<feature type="region of interest" description="Disordered" evidence="1">
    <location>
        <begin position="19"/>
        <end position="55"/>
    </location>
</feature>
<dbReference type="PATRIC" id="fig|408015.6.peg.671"/>
<dbReference type="Proteomes" id="UP000034034">
    <property type="component" value="Chromosome"/>
</dbReference>
<organism evidence="2 3">
    <name type="scientific">Streptomyces xiamenensis</name>
    <dbReference type="NCBI Taxonomy" id="408015"/>
    <lineage>
        <taxon>Bacteria</taxon>
        <taxon>Bacillati</taxon>
        <taxon>Actinomycetota</taxon>
        <taxon>Actinomycetes</taxon>
        <taxon>Kitasatosporales</taxon>
        <taxon>Streptomycetaceae</taxon>
        <taxon>Streptomyces</taxon>
    </lineage>
</organism>
<evidence type="ECO:0000313" key="2">
    <source>
        <dbReference type="EMBL" id="AKG42026.1"/>
    </source>
</evidence>
<dbReference type="KEGG" id="sxi:SXIM_06420"/>
<name>A0A0F7CMZ6_9ACTN</name>